<dbReference type="Pfam" id="PF12351">
    <property type="entry name" value="Fig1"/>
    <property type="match status" value="1"/>
</dbReference>
<feature type="transmembrane region" description="Helical" evidence="2">
    <location>
        <begin position="201"/>
        <end position="222"/>
    </location>
</feature>
<dbReference type="PANTHER" id="PTHR28092">
    <property type="entry name" value="FACTOR-INDUCED GENE 1 PROTEIN"/>
    <property type="match status" value="1"/>
</dbReference>
<reference evidence="3 4" key="1">
    <citation type="submission" date="2019-10" db="EMBL/GenBank/DDBJ databases">
        <authorList>
            <person name="Palmer J.M."/>
        </authorList>
    </citation>
    <scope>NUCLEOTIDE SEQUENCE [LARGE SCALE GENOMIC DNA]</scope>
    <source>
        <strain evidence="3 4">TWF696</strain>
    </source>
</reference>
<dbReference type="GO" id="GO:0000747">
    <property type="term" value="P:conjugation with cellular fusion"/>
    <property type="evidence" value="ECO:0007669"/>
    <property type="project" value="TreeGrafter"/>
</dbReference>
<dbReference type="GO" id="GO:0043332">
    <property type="term" value="C:mating projection tip"/>
    <property type="evidence" value="ECO:0007669"/>
    <property type="project" value="TreeGrafter"/>
</dbReference>
<protein>
    <submittedName>
        <fullName evidence="3">Uncharacterized protein</fullName>
    </submittedName>
</protein>
<dbReference type="AlphaFoldDB" id="A0AAV9UX77"/>
<keyword evidence="2" id="KW-0472">Membrane</keyword>
<feature type="transmembrane region" description="Helical" evidence="2">
    <location>
        <begin position="234"/>
        <end position="252"/>
    </location>
</feature>
<evidence type="ECO:0000313" key="4">
    <source>
        <dbReference type="Proteomes" id="UP001375240"/>
    </source>
</evidence>
<feature type="region of interest" description="Disordered" evidence="1">
    <location>
        <begin position="330"/>
        <end position="358"/>
    </location>
</feature>
<evidence type="ECO:0000313" key="3">
    <source>
        <dbReference type="EMBL" id="KAK6350288.1"/>
    </source>
</evidence>
<dbReference type="InterPro" id="IPR033481">
    <property type="entry name" value="Dni1/Fig1"/>
</dbReference>
<feature type="transmembrane region" description="Helical" evidence="2">
    <location>
        <begin position="288"/>
        <end position="308"/>
    </location>
</feature>
<keyword evidence="2" id="KW-1133">Transmembrane helix</keyword>
<dbReference type="Proteomes" id="UP001375240">
    <property type="component" value="Unassembled WGS sequence"/>
</dbReference>
<dbReference type="EMBL" id="JAVHNQ010000004">
    <property type="protein sequence ID" value="KAK6350288.1"/>
    <property type="molecule type" value="Genomic_DNA"/>
</dbReference>
<proteinExistence type="predicted"/>
<accession>A0AAV9UX77</accession>
<keyword evidence="4" id="KW-1185">Reference proteome</keyword>
<organism evidence="3 4">
    <name type="scientific">Orbilia brochopaga</name>
    <dbReference type="NCBI Taxonomy" id="3140254"/>
    <lineage>
        <taxon>Eukaryota</taxon>
        <taxon>Fungi</taxon>
        <taxon>Dikarya</taxon>
        <taxon>Ascomycota</taxon>
        <taxon>Pezizomycotina</taxon>
        <taxon>Orbiliomycetes</taxon>
        <taxon>Orbiliales</taxon>
        <taxon>Orbiliaceae</taxon>
        <taxon>Orbilia</taxon>
    </lineage>
</organism>
<feature type="compositionally biased region" description="Low complexity" evidence="1">
    <location>
        <begin position="338"/>
        <end position="353"/>
    </location>
</feature>
<evidence type="ECO:0000256" key="1">
    <source>
        <dbReference type="SAM" id="MobiDB-lite"/>
    </source>
</evidence>
<sequence>MVNLVRFARAAPCTKPLLAFASLGLMIAFIFSTVVVTAGKKSSSKGLYIVSFEYDLPPVASSTNSIRKRQDDDATTTTQQTRVVATVSETMTVAPTSTSSMTSSTMMPTPTVNVVLQEKFKNAVQSLITDDNMNATIQFNEARVSYSGICVEVTSMEGIKGSQWLCGSVNTTEVLGATAGGDPFDLIGVAAYFKDKVAFALPWWVATACLGVAMLCQMILMIPLLPIPPVVQKVTAVLSLIGTLALLGGLILQHVTANTVASITSRLTINTVNAHVGRMNQALGWSGFALALLASICISVVVAAEMALEKGERMMDRAADAAVGKLESRVPFGSPMQNRSFSGSSNASSGLGRSLRDNGPDVLRGLAKAKTRGEALSAVAGGFRSEKGGLRGEKISHPHLMV</sequence>
<name>A0AAV9UX77_9PEZI</name>
<keyword evidence="2" id="KW-0812">Transmembrane</keyword>
<dbReference type="GO" id="GO:0016020">
    <property type="term" value="C:membrane"/>
    <property type="evidence" value="ECO:0007669"/>
    <property type="project" value="InterPro"/>
</dbReference>
<gene>
    <name evidence="3" type="ORF">TWF696_006519</name>
</gene>
<evidence type="ECO:0000256" key="2">
    <source>
        <dbReference type="SAM" id="Phobius"/>
    </source>
</evidence>
<comment type="caution">
    <text evidence="3">The sequence shown here is derived from an EMBL/GenBank/DDBJ whole genome shotgun (WGS) entry which is preliminary data.</text>
</comment>
<dbReference type="PANTHER" id="PTHR28092:SF1">
    <property type="entry name" value="FACTOR-INDUCED GENE 1 PROTEIN"/>
    <property type="match status" value="1"/>
</dbReference>